<dbReference type="EMBL" id="CM056743">
    <property type="protein sequence ID" value="KAJ8672636.1"/>
    <property type="molecule type" value="Genomic_DNA"/>
</dbReference>
<evidence type="ECO:0000313" key="2">
    <source>
        <dbReference type="Proteomes" id="UP001239111"/>
    </source>
</evidence>
<proteinExistence type="predicted"/>
<reference evidence="1" key="1">
    <citation type="submission" date="2023-04" db="EMBL/GenBank/DDBJ databases">
        <title>A chromosome-level genome assembly of the parasitoid wasp Eretmocerus hayati.</title>
        <authorList>
            <person name="Zhong Y."/>
            <person name="Liu S."/>
            <person name="Liu Y."/>
        </authorList>
    </citation>
    <scope>NUCLEOTIDE SEQUENCE</scope>
    <source>
        <strain evidence="1">ZJU_SS_LIU_2023</strain>
    </source>
</reference>
<comment type="caution">
    <text evidence="1">The sequence shown here is derived from an EMBL/GenBank/DDBJ whole genome shotgun (WGS) entry which is preliminary data.</text>
</comment>
<dbReference type="Proteomes" id="UP001239111">
    <property type="component" value="Chromosome 3"/>
</dbReference>
<accession>A0ACC2NNC0</accession>
<organism evidence="1 2">
    <name type="scientific">Eretmocerus hayati</name>
    <dbReference type="NCBI Taxonomy" id="131215"/>
    <lineage>
        <taxon>Eukaryota</taxon>
        <taxon>Metazoa</taxon>
        <taxon>Ecdysozoa</taxon>
        <taxon>Arthropoda</taxon>
        <taxon>Hexapoda</taxon>
        <taxon>Insecta</taxon>
        <taxon>Pterygota</taxon>
        <taxon>Neoptera</taxon>
        <taxon>Endopterygota</taxon>
        <taxon>Hymenoptera</taxon>
        <taxon>Apocrita</taxon>
        <taxon>Proctotrupomorpha</taxon>
        <taxon>Chalcidoidea</taxon>
        <taxon>Aphelinidae</taxon>
        <taxon>Aphelininae</taxon>
        <taxon>Eretmocerus</taxon>
    </lineage>
</organism>
<sequence>MVHLLTILVFITSVMCDTDSDLPKVRNRRLVGGSPSKPGSHSFMASLRYYDKHICGSTIYSRDYILTAAHCIIGKWYKKLSVRVGSANRNAGGYIHKVAKIAYPQNLAILMNQYDIALLKLETSINFEALDNVSAVELFGSNEPVFEGTKVILLGWGSSQSNGMALSDELHEVSVRTISNDECAVQQGLNPDFLLDTICTIGIDKGGNNGDSGGPLLINGRQAGVMARGNCAPPFLQLNTRISFLHDWLEESVKELDDTQRPSLIKYPVDVNELWYNQYNQGEVMSMRKASFLVAILNTRNEFICSGSIIGPVHVLTSASCAKQIEKLPHVVRAGVSTLKSGGWLHDIVGICPHPEYQLNEHNKPINDLALIEVLERFSSSLEIILLFPGESFDTVATVYGWGQVYSPMREAGEEEFVLKSLVVAAQSGNKECGILTEEISETGGQFCSSTQNDEGACISNVGGPLVIDNYLIGVVSWVYEDCGDYWYPTIYSKIASHRNWIHNEVNIQKSVSMRHMVEPYAQCPTMYHRT</sequence>
<keyword evidence="2" id="KW-1185">Reference proteome</keyword>
<evidence type="ECO:0000313" key="1">
    <source>
        <dbReference type="EMBL" id="KAJ8672636.1"/>
    </source>
</evidence>
<gene>
    <name evidence="1" type="ORF">QAD02_003895</name>
</gene>
<protein>
    <submittedName>
        <fullName evidence="1">Uncharacterized protein</fullName>
    </submittedName>
</protein>
<name>A0ACC2NNC0_9HYME</name>